<dbReference type="InterPro" id="IPR001827">
    <property type="entry name" value="Homeobox_Antennapedia_CS"/>
</dbReference>
<dbReference type="Proteomes" id="UP001241537">
    <property type="component" value="Unassembled WGS sequence"/>
</dbReference>
<dbReference type="FunFam" id="1.10.10.10:FF:000001">
    <property type="entry name" value="LysR family transcriptional regulator"/>
    <property type="match status" value="1"/>
</dbReference>
<dbReference type="InterPro" id="IPR000847">
    <property type="entry name" value="LysR_HTH_N"/>
</dbReference>
<dbReference type="InterPro" id="IPR050950">
    <property type="entry name" value="HTH-type_LysR_regulators"/>
</dbReference>
<dbReference type="RefSeq" id="WP_307253413.1">
    <property type="nucleotide sequence ID" value="NZ_JAUSTO010000004.1"/>
</dbReference>
<keyword evidence="5" id="KW-0804">Transcription</keyword>
<dbReference type="Pfam" id="PF03466">
    <property type="entry name" value="LysR_substrate"/>
    <property type="match status" value="1"/>
</dbReference>
<evidence type="ECO:0000256" key="5">
    <source>
        <dbReference type="ARBA" id="ARBA00023163"/>
    </source>
</evidence>
<evidence type="ECO:0000313" key="7">
    <source>
        <dbReference type="EMBL" id="MDQ0152099.1"/>
    </source>
</evidence>
<comment type="similarity">
    <text evidence="1">Belongs to the LysR transcriptional regulatory family.</text>
</comment>
<dbReference type="AlphaFoldDB" id="A0AAE3V986"/>
<dbReference type="SUPFAM" id="SSF53850">
    <property type="entry name" value="Periplasmic binding protein-like II"/>
    <property type="match status" value="1"/>
</dbReference>
<dbReference type="PROSITE" id="PS50931">
    <property type="entry name" value="HTH_LYSR"/>
    <property type="match status" value="1"/>
</dbReference>
<proteinExistence type="inferred from homology"/>
<accession>A0AAE3V986</accession>
<dbReference type="InterPro" id="IPR036390">
    <property type="entry name" value="WH_DNA-bd_sf"/>
</dbReference>
<keyword evidence="8" id="KW-1185">Reference proteome</keyword>
<feature type="domain" description="HTH lysR-type" evidence="6">
    <location>
        <begin position="1"/>
        <end position="58"/>
    </location>
</feature>
<dbReference type="PROSITE" id="PS00032">
    <property type="entry name" value="ANTENNAPEDIA"/>
    <property type="match status" value="1"/>
</dbReference>
<keyword evidence="2" id="KW-0217">Developmental protein</keyword>
<comment type="caution">
    <text evidence="7">The sequence shown here is derived from an EMBL/GenBank/DDBJ whole genome shotgun (WGS) entry which is preliminary data.</text>
</comment>
<evidence type="ECO:0000259" key="6">
    <source>
        <dbReference type="PROSITE" id="PS50931"/>
    </source>
</evidence>
<evidence type="ECO:0000256" key="3">
    <source>
        <dbReference type="ARBA" id="ARBA00023015"/>
    </source>
</evidence>
<evidence type="ECO:0000313" key="8">
    <source>
        <dbReference type="Proteomes" id="UP001241537"/>
    </source>
</evidence>
<dbReference type="GO" id="GO:0003677">
    <property type="term" value="F:DNA binding"/>
    <property type="evidence" value="ECO:0007669"/>
    <property type="project" value="UniProtKB-KW"/>
</dbReference>
<gene>
    <name evidence="7" type="ORF">J2S20_000784</name>
</gene>
<keyword evidence="3" id="KW-0805">Transcription regulation</keyword>
<evidence type="ECO:0000256" key="4">
    <source>
        <dbReference type="ARBA" id="ARBA00023125"/>
    </source>
</evidence>
<organism evidence="7 8">
    <name type="scientific">Moryella indoligenes</name>
    <dbReference type="NCBI Taxonomy" id="371674"/>
    <lineage>
        <taxon>Bacteria</taxon>
        <taxon>Bacillati</taxon>
        <taxon>Bacillota</taxon>
        <taxon>Clostridia</taxon>
        <taxon>Lachnospirales</taxon>
        <taxon>Lachnospiraceae</taxon>
        <taxon>Moryella</taxon>
    </lineage>
</organism>
<keyword evidence="4 7" id="KW-0238">DNA-binding</keyword>
<dbReference type="CDD" id="cd05466">
    <property type="entry name" value="PBP2_LTTR_substrate"/>
    <property type="match status" value="1"/>
</dbReference>
<dbReference type="GO" id="GO:0003700">
    <property type="term" value="F:DNA-binding transcription factor activity"/>
    <property type="evidence" value="ECO:0007669"/>
    <property type="project" value="InterPro"/>
</dbReference>
<name>A0AAE3V986_9FIRM</name>
<protein>
    <submittedName>
        <fullName evidence="7">DNA-binding transcriptional LysR family regulator</fullName>
    </submittedName>
</protein>
<dbReference type="PANTHER" id="PTHR30419">
    <property type="entry name" value="HTH-TYPE TRANSCRIPTIONAL REGULATOR YBHD"/>
    <property type="match status" value="1"/>
</dbReference>
<dbReference type="Gene3D" id="3.40.190.290">
    <property type="match status" value="1"/>
</dbReference>
<dbReference type="InterPro" id="IPR036388">
    <property type="entry name" value="WH-like_DNA-bd_sf"/>
</dbReference>
<dbReference type="SUPFAM" id="SSF46785">
    <property type="entry name" value="Winged helix' DNA-binding domain"/>
    <property type="match status" value="1"/>
</dbReference>
<evidence type="ECO:0000256" key="2">
    <source>
        <dbReference type="ARBA" id="ARBA00022473"/>
    </source>
</evidence>
<sequence>MNDRQMKYMLTILREGSISRAAELLYVSQPSLSQMVRKVEEELGAELFVRHTTPMVLTPEGECYMQAARSIRSIQENLSRKLDEIRSGSRGEILLGIPVQRALEVVPRIFPWMQEHYPEVRIRLTETGSDSLESLLLNHRLDMACLTTSAKANPLNYILIAQEQIMLLAGKHTAIAGRIPGGTEIDIAEARAERFIRLKPGHSTRITEDRLFVDRHMSPEVLFETESIEVAKRSVAPCRAVFLCPKNYLDISPELYRDCVSYPVSGIDRERHFYICHRRDRYLPQYMTALIRLLQPEYRPGEDAVL</sequence>
<dbReference type="PRINTS" id="PR00039">
    <property type="entry name" value="HTHLYSR"/>
</dbReference>
<reference evidence="7" key="1">
    <citation type="submission" date="2023-07" db="EMBL/GenBank/DDBJ databases">
        <title>Genomic Encyclopedia of Type Strains, Phase IV (KMG-IV): sequencing the most valuable type-strain genomes for metagenomic binning, comparative biology and taxonomic classification.</title>
        <authorList>
            <person name="Goeker M."/>
        </authorList>
    </citation>
    <scope>NUCLEOTIDE SEQUENCE</scope>
    <source>
        <strain evidence="7">DSM 19659</strain>
    </source>
</reference>
<dbReference type="Pfam" id="PF00126">
    <property type="entry name" value="HTH_1"/>
    <property type="match status" value="1"/>
</dbReference>
<dbReference type="EMBL" id="JAUSTO010000004">
    <property type="protein sequence ID" value="MDQ0152099.1"/>
    <property type="molecule type" value="Genomic_DNA"/>
</dbReference>
<dbReference type="GO" id="GO:0005829">
    <property type="term" value="C:cytosol"/>
    <property type="evidence" value="ECO:0007669"/>
    <property type="project" value="TreeGrafter"/>
</dbReference>
<dbReference type="Gene3D" id="1.10.10.10">
    <property type="entry name" value="Winged helix-like DNA-binding domain superfamily/Winged helix DNA-binding domain"/>
    <property type="match status" value="1"/>
</dbReference>
<dbReference type="InterPro" id="IPR005119">
    <property type="entry name" value="LysR_subst-bd"/>
</dbReference>
<evidence type="ECO:0000256" key="1">
    <source>
        <dbReference type="ARBA" id="ARBA00009437"/>
    </source>
</evidence>